<dbReference type="EMBL" id="JBHLTG010000053">
    <property type="protein sequence ID" value="MFC0682951.1"/>
    <property type="molecule type" value="Genomic_DNA"/>
</dbReference>
<comment type="caution">
    <text evidence="1">The sequence shown here is derived from an EMBL/GenBank/DDBJ whole genome shotgun (WGS) entry which is preliminary data.</text>
</comment>
<dbReference type="RefSeq" id="WP_386677472.1">
    <property type="nucleotide sequence ID" value="NZ_JBHLTG010000053.1"/>
</dbReference>
<feature type="non-terminal residue" evidence="1">
    <location>
        <position position="1"/>
    </location>
</feature>
<organism evidence="1 2">
    <name type="scientific">Lysobacter korlensis</name>
    <dbReference type="NCBI Taxonomy" id="553636"/>
    <lineage>
        <taxon>Bacteria</taxon>
        <taxon>Pseudomonadati</taxon>
        <taxon>Pseudomonadota</taxon>
        <taxon>Gammaproteobacteria</taxon>
        <taxon>Lysobacterales</taxon>
        <taxon>Lysobacteraceae</taxon>
        <taxon>Lysobacter</taxon>
    </lineage>
</organism>
<gene>
    <name evidence="1" type="ORF">ACFFGH_34415</name>
</gene>
<evidence type="ECO:0000313" key="2">
    <source>
        <dbReference type="Proteomes" id="UP001589896"/>
    </source>
</evidence>
<reference evidence="1 2" key="1">
    <citation type="submission" date="2024-09" db="EMBL/GenBank/DDBJ databases">
        <authorList>
            <person name="Sun Q."/>
            <person name="Mori K."/>
        </authorList>
    </citation>
    <scope>NUCLEOTIDE SEQUENCE [LARGE SCALE GENOMIC DNA]</scope>
    <source>
        <strain evidence="1 2">KCTC 23076</strain>
    </source>
</reference>
<keyword evidence="2" id="KW-1185">Reference proteome</keyword>
<dbReference type="Proteomes" id="UP001589896">
    <property type="component" value="Unassembled WGS sequence"/>
</dbReference>
<sequence length="62" mass="7232">NRSYSVIFGNQVTDDANAQIQAFDDTWHWTNETERLYRDILAWTNEAVSDAMEAFRKLLGHV</sequence>
<proteinExistence type="predicted"/>
<name>A0ABV6S1L6_9GAMM</name>
<evidence type="ECO:0000313" key="1">
    <source>
        <dbReference type="EMBL" id="MFC0682951.1"/>
    </source>
</evidence>
<accession>A0ABV6S1L6</accession>
<protein>
    <submittedName>
        <fullName evidence="1">Uncharacterized protein</fullName>
    </submittedName>
</protein>